<keyword evidence="3" id="KW-1185">Reference proteome</keyword>
<dbReference type="EMBL" id="BMZD01000005">
    <property type="protein sequence ID" value="GHA00901.1"/>
    <property type="molecule type" value="Genomic_DNA"/>
</dbReference>
<protein>
    <submittedName>
        <fullName evidence="2">Uncharacterized protein</fullName>
    </submittedName>
</protein>
<comment type="caution">
    <text evidence="2">The sequence shown here is derived from an EMBL/GenBank/DDBJ whole genome shotgun (WGS) entry which is preliminary data.</text>
</comment>
<name>A0A918RLC3_9SPHN</name>
<evidence type="ECO:0000256" key="1">
    <source>
        <dbReference type="SAM" id="Phobius"/>
    </source>
</evidence>
<reference evidence="2" key="1">
    <citation type="journal article" date="2014" name="Int. J. Syst. Evol. Microbiol.">
        <title>Complete genome sequence of Corynebacterium casei LMG S-19264T (=DSM 44701T), isolated from a smear-ripened cheese.</title>
        <authorList>
            <consortium name="US DOE Joint Genome Institute (JGI-PGF)"/>
            <person name="Walter F."/>
            <person name="Albersmeier A."/>
            <person name="Kalinowski J."/>
            <person name="Ruckert C."/>
        </authorList>
    </citation>
    <scope>NUCLEOTIDE SEQUENCE</scope>
    <source>
        <strain evidence="2">KCTC 32422</strain>
    </source>
</reference>
<keyword evidence="1" id="KW-0812">Transmembrane</keyword>
<organism evidence="2 3">
    <name type="scientific">Novosphingobium arvoryzae</name>
    <dbReference type="NCBI Taxonomy" id="1256514"/>
    <lineage>
        <taxon>Bacteria</taxon>
        <taxon>Pseudomonadati</taxon>
        <taxon>Pseudomonadota</taxon>
        <taxon>Alphaproteobacteria</taxon>
        <taxon>Sphingomonadales</taxon>
        <taxon>Sphingomonadaceae</taxon>
        <taxon>Novosphingobium</taxon>
    </lineage>
</organism>
<dbReference type="AlphaFoldDB" id="A0A918RLC3"/>
<evidence type="ECO:0000313" key="3">
    <source>
        <dbReference type="Proteomes" id="UP000634139"/>
    </source>
</evidence>
<gene>
    <name evidence="2" type="ORF">GCM10011617_21940</name>
</gene>
<dbReference type="RefSeq" id="WP_189541465.1">
    <property type="nucleotide sequence ID" value="NZ_BMZD01000005.1"/>
</dbReference>
<feature type="transmembrane region" description="Helical" evidence="1">
    <location>
        <begin position="71"/>
        <end position="93"/>
    </location>
</feature>
<dbReference type="Proteomes" id="UP000634139">
    <property type="component" value="Unassembled WGS sequence"/>
</dbReference>
<reference evidence="2" key="2">
    <citation type="submission" date="2020-09" db="EMBL/GenBank/DDBJ databases">
        <authorList>
            <person name="Sun Q."/>
            <person name="Kim S."/>
        </authorList>
    </citation>
    <scope>NUCLEOTIDE SEQUENCE</scope>
    <source>
        <strain evidence="2">KCTC 32422</strain>
    </source>
</reference>
<feature type="transmembrane region" description="Helical" evidence="1">
    <location>
        <begin position="37"/>
        <end position="59"/>
    </location>
</feature>
<evidence type="ECO:0000313" key="2">
    <source>
        <dbReference type="EMBL" id="GHA00901.1"/>
    </source>
</evidence>
<feature type="transmembrane region" description="Helical" evidence="1">
    <location>
        <begin position="105"/>
        <end position="127"/>
    </location>
</feature>
<keyword evidence="1" id="KW-1133">Transmembrane helix</keyword>
<proteinExistence type="predicted"/>
<sequence length="136" mass="14242">MKRIAVAALAYWAGGLALGFLLGPVRVLWVAPRLGEFGAVAAELPVMLAAGWGWARVVLGRAAVVDARGAWLVGAGAFILLLTSECVLAAVLFGRLPDQWAADLLLPAGLLGLAGQLLWALLPGWAWRHGTPDRLG</sequence>
<accession>A0A918RLC3</accession>
<keyword evidence="1" id="KW-0472">Membrane</keyword>